<dbReference type="EMBL" id="JAKJXO020000007">
    <property type="protein sequence ID" value="KAL1602471.1"/>
    <property type="molecule type" value="Genomic_DNA"/>
</dbReference>
<dbReference type="Proteomes" id="UP001521785">
    <property type="component" value="Unassembled WGS sequence"/>
</dbReference>
<organism evidence="1 2">
    <name type="scientific">Paraconiothyrium brasiliense</name>
    <dbReference type="NCBI Taxonomy" id="300254"/>
    <lineage>
        <taxon>Eukaryota</taxon>
        <taxon>Fungi</taxon>
        <taxon>Dikarya</taxon>
        <taxon>Ascomycota</taxon>
        <taxon>Pezizomycotina</taxon>
        <taxon>Dothideomycetes</taxon>
        <taxon>Pleosporomycetidae</taxon>
        <taxon>Pleosporales</taxon>
        <taxon>Massarineae</taxon>
        <taxon>Didymosphaeriaceae</taxon>
        <taxon>Paraconiothyrium</taxon>
    </lineage>
</organism>
<comment type="caution">
    <text evidence="1">The sequence shown here is derived from an EMBL/GenBank/DDBJ whole genome shotgun (WGS) entry which is preliminary data.</text>
</comment>
<protein>
    <submittedName>
        <fullName evidence="1">Uncharacterized protein</fullName>
    </submittedName>
</protein>
<evidence type="ECO:0000313" key="1">
    <source>
        <dbReference type="EMBL" id="KAL1602471.1"/>
    </source>
</evidence>
<keyword evidence="2" id="KW-1185">Reference proteome</keyword>
<accession>A0ABR3RDE9</accession>
<gene>
    <name evidence="1" type="ORF">SLS60_005887</name>
</gene>
<reference evidence="1 2" key="1">
    <citation type="submission" date="2024-02" db="EMBL/GenBank/DDBJ databases">
        <title>De novo assembly and annotation of 12 fungi associated with fruit tree decline syndrome in Ontario, Canada.</title>
        <authorList>
            <person name="Sulman M."/>
            <person name="Ellouze W."/>
            <person name="Ilyukhin E."/>
        </authorList>
    </citation>
    <scope>NUCLEOTIDE SEQUENCE [LARGE SCALE GENOMIC DNA]</scope>
    <source>
        <strain evidence="1 2">M42-189</strain>
    </source>
</reference>
<evidence type="ECO:0000313" key="2">
    <source>
        <dbReference type="Proteomes" id="UP001521785"/>
    </source>
</evidence>
<sequence>MDMPSFLIGRLHPSLGIWRRVRGLRSEGSDQVLGKIEVVTGMPRSLLDIFAEVSTLSDENQEVEALFWSWRGCVGTFDQCLLWDSWRYAGILDCRRRLRCPVIATASPISSGSSISENNFNNEAVLCRLIASLDALVRKVETAGELEPIFLNKGLVFPYTLASLEVPLLRANPLWKSTLTSLRSTFFYKDGIAIVDETILELLDKAWEAGSELPDIDQAAREQGIELGIF</sequence>
<proteinExistence type="predicted"/>
<name>A0ABR3RDE9_9PLEO</name>